<evidence type="ECO:0000313" key="2">
    <source>
        <dbReference type="Proteomes" id="UP001386955"/>
    </source>
</evidence>
<comment type="caution">
    <text evidence="1">The sequence shown here is derived from an EMBL/GenBank/DDBJ whole genome shotgun (WGS) entry which is preliminary data.</text>
</comment>
<gene>
    <name evidence="1" type="ORF">VNO78_30849</name>
</gene>
<evidence type="ECO:0000313" key="1">
    <source>
        <dbReference type="EMBL" id="KAK7385138.1"/>
    </source>
</evidence>
<sequence length="72" mass="8272">MKIPSFNITYVSPIKIALIAEAPLPAIRIVKPDSSCQRLSNQQIYLYFKEPYKHISYKNGKSKKDMKILGED</sequence>
<dbReference type="Proteomes" id="UP001386955">
    <property type="component" value="Unassembled WGS sequence"/>
</dbReference>
<keyword evidence="2" id="KW-1185">Reference proteome</keyword>
<protein>
    <submittedName>
        <fullName evidence="1">Uncharacterized protein</fullName>
    </submittedName>
</protein>
<reference evidence="1 2" key="1">
    <citation type="submission" date="2024-01" db="EMBL/GenBank/DDBJ databases">
        <title>The genomes of 5 underutilized Papilionoideae crops provide insights into root nodulation and disease resistanc.</title>
        <authorList>
            <person name="Jiang F."/>
        </authorList>
    </citation>
    <scope>NUCLEOTIDE SEQUENCE [LARGE SCALE GENOMIC DNA]</scope>
    <source>
        <strain evidence="1">DUOXIRENSHENG_FW03</strain>
        <tissue evidence="1">Leaves</tissue>
    </source>
</reference>
<dbReference type="AlphaFoldDB" id="A0AAN9X5V2"/>
<dbReference type="EMBL" id="JAYMYS010000008">
    <property type="protein sequence ID" value="KAK7385138.1"/>
    <property type="molecule type" value="Genomic_DNA"/>
</dbReference>
<proteinExistence type="predicted"/>
<accession>A0AAN9X5V2</accession>
<organism evidence="1 2">
    <name type="scientific">Psophocarpus tetragonolobus</name>
    <name type="common">Winged bean</name>
    <name type="synonym">Dolichos tetragonolobus</name>
    <dbReference type="NCBI Taxonomy" id="3891"/>
    <lineage>
        <taxon>Eukaryota</taxon>
        <taxon>Viridiplantae</taxon>
        <taxon>Streptophyta</taxon>
        <taxon>Embryophyta</taxon>
        <taxon>Tracheophyta</taxon>
        <taxon>Spermatophyta</taxon>
        <taxon>Magnoliopsida</taxon>
        <taxon>eudicotyledons</taxon>
        <taxon>Gunneridae</taxon>
        <taxon>Pentapetalae</taxon>
        <taxon>rosids</taxon>
        <taxon>fabids</taxon>
        <taxon>Fabales</taxon>
        <taxon>Fabaceae</taxon>
        <taxon>Papilionoideae</taxon>
        <taxon>50 kb inversion clade</taxon>
        <taxon>NPAAA clade</taxon>
        <taxon>indigoferoid/millettioid clade</taxon>
        <taxon>Phaseoleae</taxon>
        <taxon>Psophocarpus</taxon>
    </lineage>
</organism>
<name>A0AAN9X5V2_PSOTE</name>